<evidence type="ECO:0000256" key="2">
    <source>
        <dbReference type="ARBA" id="ARBA00022448"/>
    </source>
</evidence>
<dbReference type="NCBIfam" id="TIGR04057">
    <property type="entry name" value="SusC_RagA_signa"/>
    <property type="match status" value="1"/>
</dbReference>
<dbReference type="Gene3D" id="2.60.40.1120">
    <property type="entry name" value="Carboxypeptidase-like, regulatory domain"/>
    <property type="match status" value="1"/>
</dbReference>
<feature type="domain" description="TonB-dependent receptor plug" evidence="8">
    <location>
        <begin position="105"/>
        <end position="227"/>
    </location>
</feature>
<proteinExistence type="inferred from homology"/>
<reference evidence="9 10" key="1">
    <citation type="submission" date="2018-08" db="EMBL/GenBank/DDBJ databases">
        <title>Chitinophaga sp. K20C18050901, a novel bacterium isolated from forest soil.</title>
        <authorList>
            <person name="Wang C."/>
        </authorList>
    </citation>
    <scope>NUCLEOTIDE SEQUENCE [LARGE SCALE GENOMIC DNA]</scope>
    <source>
        <strain evidence="9 10">K20C18050901</strain>
    </source>
</reference>
<sequence>MLSPAQDKPLINSSVSGTVVDARTKEPLPGASIKIEGVTNQTVTDDKGHFQLVTGQKLPYYVVVRFIGYDTLRVQLTASPARLELTQTLNQLDGVVVVGYGTQKKSDVTGSIASVPPAVKEQPVNSIERLLQGSVSGVVVTQTNGQPGGGVSVQIRGNNSISAGSDPLYVIDGFPINNNYSVANAGVTNGPNINPLSTLNTNDIESIDVLKDASATAIYGSRGANGVVLITTRKGSRNKSSVNYDAYYGIQKVIKTIPLLNAREWWELRKDAATNSGKTVTLPAVSGYTLDTSGVGTDWQAAAFTTAPVQSHSLSIFSGGDKTRLAIAGNYLKQEGVIIKTGFERISARVNVEHDYSSKLKLTSSIIGTHTKADVAPANIVQGLLYTPPSLPIYQDNGAYVVNSPFETIYANPINTLNNQTNETITNRFLGNVTGEYTILDGLKAKVLLGADIVDNKQNRYLPKSTYEGASYNGYAAVGSLFTSNWLNENTITYDKQFNDKHRISTVAGFTAQQSQSKGLTAASYGYTSDKLTYNDLGSGTSAATPGSSALKWALASYLARVNYAFDDRFLVTFSFRADGSSKFSAGNKWGYFPSGAIGWNIYKEKFFENVKGISVLKLRVSAGSTGNQDIDAYQSLARISYYPYNFSGTAVSGYAPRTVSNQNLTWEKTFQVNGGLDLGLLNGRISIVADYYYKKTTNLLLTGTVPGSSGLADLSNNQTSTTYQNIGAISNKGFELNVNSNNLTGEFRWNTILNFSRNTNRILQLTEGVNEYIPNSAAPSIAKIGHPVGSFIVYQTDGIIQEGQTALTPQADNGPGGQQYKDVNGDGKITSADRIVIDNQLKFTAGLTNSFSYKGFDLNVFFQASVGGKIYNTNEAQLELGTGYTNASKVMLRRWTPTNTNTDVKEAYQDPAITMSDRFIEDATYYRLKNVSLSYTFPRSFLTAAKLKGLRLYISAQNLATWTNYTGFDPEVSSNGQSLINKGVDNNSYPNNKSYQAGLTLTL</sequence>
<evidence type="ECO:0000256" key="6">
    <source>
        <dbReference type="ARBA" id="ARBA00023237"/>
    </source>
</evidence>
<evidence type="ECO:0000256" key="1">
    <source>
        <dbReference type="ARBA" id="ARBA00004571"/>
    </source>
</evidence>
<dbReference type="InterPro" id="IPR036942">
    <property type="entry name" value="Beta-barrel_TonB_sf"/>
</dbReference>
<keyword evidence="4 7" id="KW-0812">Transmembrane</keyword>
<gene>
    <name evidence="9" type="ORF">DXN04_12400</name>
</gene>
<comment type="similarity">
    <text evidence="7">Belongs to the TonB-dependent receptor family.</text>
</comment>
<keyword evidence="2 7" id="KW-0813">Transport</keyword>
<evidence type="ECO:0000256" key="7">
    <source>
        <dbReference type="PROSITE-ProRule" id="PRU01360"/>
    </source>
</evidence>
<dbReference type="SUPFAM" id="SSF56935">
    <property type="entry name" value="Porins"/>
    <property type="match status" value="1"/>
</dbReference>
<dbReference type="InterPro" id="IPR023997">
    <property type="entry name" value="TonB-dep_OMP_SusC/RagA_CS"/>
</dbReference>
<dbReference type="InterPro" id="IPR012910">
    <property type="entry name" value="Plug_dom"/>
</dbReference>
<evidence type="ECO:0000313" key="9">
    <source>
        <dbReference type="EMBL" id="RFM34723.1"/>
    </source>
</evidence>
<dbReference type="Pfam" id="PF07715">
    <property type="entry name" value="Plug"/>
    <property type="match status" value="1"/>
</dbReference>
<keyword evidence="3 7" id="KW-1134">Transmembrane beta strand</keyword>
<evidence type="ECO:0000313" key="10">
    <source>
        <dbReference type="Proteomes" id="UP000261174"/>
    </source>
</evidence>
<dbReference type="NCBIfam" id="TIGR04056">
    <property type="entry name" value="OMP_RagA_SusC"/>
    <property type="match status" value="1"/>
</dbReference>
<evidence type="ECO:0000256" key="4">
    <source>
        <dbReference type="ARBA" id="ARBA00022692"/>
    </source>
</evidence>
<evidence type="ECO:0000256" key="3">
    <source>
        <dbReference type="ARBA" id="ARBA00022452"/>
    </source>
</evidence>
<dbReference type="InterPro" id="IPR023996">
    <property type="entry name" value="TonB-dep_OMP_SusC/RagA"/>
</dbReference>
<dbReference type="FunFam" id="2.170.130.10:FF:000008">
    <property type="entry name" value="SusC/RagA family TonB-linked outer membrane protein"/>
    <property type="match status" value="1"/>
</dbReference>
<dbReference type="AlphaFoldDB" id="A0A3E1P3D3"/>
<evidence type="ECO:0000256" key="5">
    <source>
        <dbReference type="ARBA" id="ARBA00023136"/>
    </source>
</evidence>
<keyword evidence="5 7" id="KW-0472">Membrane</keyword>
<dbReference type="Pfam" id="PF13715">
    <property type="entry name" value="CarbopepD_reg_2"/>
    <property type="match status" value="1"/>
</dbReference>
<keyword evidence="6 7" id="KW-0998">Cell outer membrane</keyword>
<dbReference type="Gene3D" id="2.40.170.20">
    <property type="entry name" value="TonB-dependent receptor, beta-barrel domain"/>
    <property type="match status" value="1"/>
</dbReference>
<dbReference type="InterPro" id="IPR008969">
    <property type="entry name" value="CarboxyPept-like_regulatory"/>
</dbReference>
<protein>
    <submittedName>
        <fullName evidence="9">TonB-dependent receptor</fullName>
    </submittedName>
</protein>
<keyword evidence="9" id="KW-0675">Receptor</keyword>
<dbReference type="Proteomes" id="UP000261174">
    <property type="component" value="Unassembled WGS sequence"/>
</dbReference>
<organism evidence="9 10">
    <name type="scientific">Chitinophaga silvisoli</name>
    <dbReference type="NCBI Taxonomy" id="2291814"/>
    <lineage>
        <taxon>Bacteria</taxon>
        <taxon>Pseudomonadati</taxon>
        <taxon>Bacteroidota</taxon>
        <taxon>Chitinophagia</taxon>
        <taxon>Chitinophagales</taxon>
        <taxon>Chitinophagaceae</taxon>
        <taxon>Chitinophaga</taxon>
    </lineage>
</organism>
<name>A0A3E1P3D3_9BACT</name>
<dbReference type="GO" id="GO:0009279">
    <property type="term" value="C:cell outer membrane"/>
    <property type="evidence" value="ECO:0007669"/>
    <property type="project" value="UniProtKB-SubCell"/>
</dbReference>
<dbReference type="InterPro" id="IPR039426">
    <property type="entry name" value="TonB-dep_rcpt-like"/>
</dbReference>
<dbReference type="EMBL" id="QTJV01000004">
    <property type="protein sequence ID" value="RFM34723.1"/>
    <property type="molecule type" value="Genomic_DNA"/>
</dbReference>
<keyword evidence="10" id="KW-1185">Reference proteome</keyword>
<dbReference type="Gene3D" id="2.170.130.10">
    <property type="entry name" value="TonB-dependent receptor, plug domain"/>
    <property type="match status" value="1"/>
</dbReference>
<dbReference type="OrthoDB" id="9768177at2"/>
<comment type="caution">
    <text evidence="9">The sequence shown here is derived from an EMBL/GenBank/DDBJ whole genome shotgun (WGS) entry which is preliminary data.</text>
</comment>
<evidence type="ECO:0000259" key="8">
    <source>
        <dbReference type="Pfam" id="PF07715"/>
    </source>
</evidence>
<dbReference type="SUPFAM" id="SSF49464">
    <property type="entry name" value="Carboxypeptidase regulatory domain-like"/>
    <property type="match status" value="1"/>
</dbReference>
<comment type="subcellular location">
    <subcellularLocation>
        <location evidence="1 7">Cell outer membrane</location>
        <topology evidence="1 7">Multi-pass membrane protein</topology>
    </subcellularLocation>
</comment>
<dbReference type="InterPro" id="IPR037066">
    <property type="entry name" value="Plug_dom_sf"/>
</dbReference>
<dbReference type="PROSITE" id="PS52016">
    <property type="entry name" value="TONB_DEPENDENT_REC_3"/>
    <property type="match status" value="1"/>
</dbReference>
<accession>A0A3E1P3D3</accession>